<protein>
    <submittedName>
        <fullName evidence="10">Serpin peptidase inhibitor, clade A (Alpha-1 anti ase, antitrypsin), member 1 S homeolog isoform X1</fullName>
    </submittedName>
</protein>
<name>A0AAD1TJ49_PELCU</name>
<keyword evidence="4" id="KW-0722">Serine protease inhibitor</keyword>
<dbReference type="InterPro" id="IPR042178">
    <property type="entry name" value="Serpin_sf_1"/>
</dbReference>
<dbReference type="InterPro" id="IPR036186">
    <property type="entry name" value="Serpin_sf"/>
</dbReference>
<evidence type="ECO:0000256" key="1">
    <source>
        <dbReference type="ARBA" id="ARBA00009500"/>
    </source>
</evidence>
<evidence type="ECO:0000256" key="6">
    <source>
        <dbReference type="RuleBase" id="RU000411"/>
    </source>
</evidence>
<keyword evidence="5" id="KW-0325">Glycoprotein</keyword>
<dbReference type="PANTHER" id="PTHR11461:SF165">
    <property type="entry name" value="ALPHA-1-ANTITRYPSIN"/>
    <property type="match status" value="1"/>
</dbReference>
<evidence type="ECO:0000256" key="3">
    <source>
        <dbReference type="ARBA" id="ARBA00022729"/>
    </source>
</evidence>
<evidence type="ECO:0000256" key="5">
    <source>
        <dbReference type="ARBA" id="ARBA00023180"/>
    </source>
</evidence>
<keyword evidence="8" id="KW-0812">Transmembrane</keyword>
<feature type="compositionally biased region" description="Basic residues" evidence="7">
    <location>
        <begin position="84"/>
        <end position="95"/>
    </location>
</feature>
<evidence type="ECO:0000256" key="8">
    <source>
        <dbReference type="SAM" id="Phobius"/>
    </source>
</evidence>
<dbReference type="PANTHER" id="PTHR11461">
    <property type="entry name" value="SERINE PROTEASE INHIBITOR, SERPIN"/>
    <property type="match status" value="1"/>
</dbReference>
<dbReference type="FunFam" id="2.30.39.10:FF:000003">
    <property type="entry name" value="alpha-1-antitrypsin isoform X1"/>
    <property type="match status" value="2"/>
</dbReference>
<dbReference type="Gene3D" id="3.30.497.10">
    <property type="entry name" value="Antithrombin, subunit I, domain 2"/>
    <property type="match status" value="3"/>
</dbReference>
<dbReference type="Gene3D" id="2.10.310.10">
    <property type="entry name" value="Serpins superfamily"/>
    <property type="match status" value="1"/>
</dbReference>
<dbReference type="SUPFAM" id="SSF56574">
    <property type="entry name" value="Serpins"/>
    <property type="match status" value="3"/>
</dbReference>
<dbReference type="InterPro" id="IPR042185">
    <property type="entry name" value="Serpin_sf_2"/>
</dbReference>
<dbReference type="Proteomes" id="UP001295444">
    <property type="component" value="Chromosome 13"/>
</dbReference>
<keyword evidence="8" id="KW-0472">Membrane</keyword>
<feature type="domain" description="Serpin" evidence="9">
    <location>
        <begin position="548"/>
        <end position="930"/>
    </location>
</feature>
<dbReference type="GO" id="GO:0004867">
    <property type="term" value="F:serine-type endopeptidase inhibitor activity"/>
    <property type="evidence" value="ECO:0007669"/>
    <property type="project" value="UniProtKB-KW"/>
</dbReference>
<evidence type="ECO:0000313" key="10">
    <source>
        <dbReference type="EMBL" id="CAH2328188.1"/>
    </source>
</evidence>
<proteinExistence type="inferred from homology"/>
<sequence length="933" mass="104635">MNTAKSSHRESLDSLLVLLHPHRLQTGFRNRADMKFFLYLCLSASLLCTVVFSHHGGEHDDEYADHTEDHKHNHGDHKHGDHGGHHKNHGHRGKGKHDSYHHVHVNESMGCHKIAPYNAEFAFKFYKQVADSKPSENIFFSPISISTAFAMLSVGAKSKTQDEILEGLGFNRSEITKEDVHSGFQHLHHVLNDPNSELQLDSGNALFIDTKLKLLQTFLDDVKRNYESEAFSSDFTNSDETKKQINSYVDKKTNGKIPELLSSIDKDTILILLNWIYFRGKWEIPFEEKYTSEGDFHVDENTVVKVPFMKRTGMYNALLSENVTVVQIPYKGNTSALFILPKEGKLRYIEQNLQKSAIKKWKSKFHRMSLNLVLPKFSISTSLDLKEQFVKLGITQVFSDAADLSGITDQAKVKVSRAVHKAALSVDEKGTEAAAATVLEIMPMSLPPTVTFDKPFVCVIYNKETHSTLFMGLTGHTVLPGGYIPKPLSHRRGGRLGVAIALKSNDHGGNHKNHGHHGKGKHDSHHHVHVNESIACHKIASSNSKFAFRLFKQVTDAKPSENIFFSPVGISTAFAMLSVGAKSKTHDEILEGLGFNISEITAEEIHSCFQHHLHVINHPDSELQLNSGNALLIHTKLKPLQTFLDDVKKNYESEAFSSNFTNSDEIKNQINSYVDKKTNGKIPELLSSIDEDTILILLNWIYFRGHWEMQFNEEFTSEGDFHVDENTVVKVPFMRRTGMYNVLQSENVTVVEIPYKGNASALFILPKEGKLRHIEQNLQESTIKAWKSKFDRMYVELCLPKFTISTTLDLEELLDKLGITKVFSDAADFSGITEQVKLKGSKAVHKAALSVNEKGTEASAATVFGIMPAVHKAVWSVDEKGTEAEAEAVAAIKIVTRSLPTTIVFNRPFSFIREITENYTVLFTGSLINPAVA</sequence>
<dbReference type="InterPro" id="IPR000215">
    <property type="entry name" value="Serpin_fam"/>
</dbReference>
<evidence type="ECO:0000313" key="11">
    <source>
        <dbReference type="Proteomes" id="UP001295444"/>
    </source>
</evidence>
<dbReference type="InterPro" id="IPR023796">
    <property type="entry name" value="Serpin_dom"/>
</dbReference>
<evidence type="ECO:0000256" key="7">
    <source>
        <dbReference type="SAM" id="MobiDB-lite"/>
    </source>
</evidence>
<keyword evidence="11" id="KW-1185">Reference proteome</keyword>
<evidence type="ECO:0000259" key="9">
    <source>
        <dbReference type="SMART" id="SM00093"/>
    </source>
</evidence>
<keyword evidence="2" id="KW-0646">Protease inhibitor</keyword>
<organism evidence="10 11">
    <name type="scientific">Pelobates cultripes</name>
    <name type="common">Western spadefoot toad</name>
    <dbReference type="NCBI Taxonomy" id="61616"/>
    <lineage>
        <taxon>Eukaryota</taxon>
        <taxon>Metazoa</taxon>
        <taxon>Chordata</taxon>
        <taxon>Craniata</taxon>
        <taxon>Vertebrata</taxon>
        <taxon>Euteleostomi</taxon>
        <taxon>Amphibia</taxon>
        <taxon>Batrachia</taxon>
        <taxon>Anura</taxon>
        <taxon>Pelobatoidea</taxon>
        <taxon>Pelobatidae</taxon>
        <taxon>Pelobates</taxon>
    </lineage>
</organism>
<dbReference type="Pfam" id="PF00079">
    <property type="entry name" value="Serpin"/>
    <property type="match status" value="3"/>
</dbReference>
<dbReference type="SMART" id="SM00093">
    <property type="entry name" value="SERPIN"/>
    <property type="match status" value="2"/>
</dbReference>
<reference evidence="10" key="1">
    <citation type="submission" date="2022-03" db="EMBL/GenBank/DDBJ databases">
        <authorList>
            <person name="Alioto T."/>
            <person name="Alioto T."/>
            <person name="Gomez Garrido J."/>
        </authorList>
    </citation>
    <scope>NUCLEOTIDE SEQUENCE</scope>
</reference>
<feature type="domain" description="Serpin" evidence="9">
    <location>
        <begin position="123"/>
        <end position="480"/>
    </location>
</feature>
<dbReference type="AlphaFoldDB" id="A0AAD1TJ49"/>
<dbReference type="PROSITE" id="PS00284">
    <property type="entry name" value="SERPIN"/>
    <property type="match status" value="1"/>
</dbReference>
<comment type="similarity">
    <text evidence="1 6">Belongs to the serpin family.</text>
</comment>
<feature type="region of interest" description="Disordered" evidence="7">
    <location>
        <begin position="62"/>
        <end position="98"/>
    </location>
</feature>
<feature type="transmembrane region" description="Helical" evidence="8">
    <location>
        <begin position="36"/>
        <end position="54"/>
    </location>
</feature>
<gene>
    <name evidence="10" type="ORF">PECUL_23A060117</name>
</gene>
<accession>A0AAD1TJ49</accession>
<dbReference type="GO" id="GO:0005615">
    <property type="term" value="C:extracellular space"/>
    <property type="evidence" value="ECO:0007669"/>
    <property type="project" value="InterPro"/>
</dbReference>
<keyword evidence="8" id="KW-1133">Transmembrane helix</keyword>
<dbReference type="Gene3D" id="2.30.39.10">
    <property type="entry name" value="Alpha-1-antitrypsin, domain 1"/>
    <property type="match status" value="2"/>
</dbReference>
<dbReference type="InterPro" id="IPR023795">
    <property type="entry name" value="Serpin_CS"/>
</dbReference>
<dbReference type="FunFam" id="3.30.497.10:FF:000001">
    <property type="entry name" value="Serine protease inhibitor"/>
    <property type="match status" value="2"/>
</dbReference>
<keyword evidence="3" id="KW-0732">Signal</keyword>
<evidence type="ECO:0000256" key="2">
    <source>
        <dbReference type="ARBA" id="ARBA00022690"/>
    </source>
</evidence>
<dbReference type="EMBL" id="OW240924">
    <property type="protein sequence ID" value="CAH2328188.1"/>
    <property type="molecule type" value="Genomic_DNA"/>
</dbReference>
<evidence type="ECO:0000256" key="4">
    <source>
        <dbReference type="ARBA" id="ARBA00022900"/>
    </source>
</evidence>